<dbReference type="GeneID" id="13453670"/>
<feature type="compositionally biased region" description="Low complexity" evidence="1">
    <location>
        <begin position="439"/>
        <end position="453"/>
    </location>
</feature>
<dbReference type="OrthoDB" id="267529at2759"/>
<gene>
    <name evidence="2" type="ORF">LMXM_31_2300</name>
</gene>
<feature type="region of interest" description="Disordered" evidence="1">
    <location>
        <begin position="423"/>
        <end position="453"/>
    </location>
</feature>
<evidence type="ECO:0000256" key="1">
    <source>
        <dbReference type="SAM" id="MobiDB-lite"/>
    </source>
</evidence>
<name>E9B310_LEIMU</name>
<evidence type="ECO:0000313" key="2">
    <source>
        <dbReference type="EMBL" id="CBZ29625.1"/>
    </source>
</evidence>
<dbReference type="KEGG" id="lmi:LMXM_31_2300"/>
<dbReference type="VEuPathDB" id="TriTrypDB:LmxM.31.2300"/>
<dbReference type="Proteomes" id="UP000007259">
    <property type="component" value="Chromosome 31"/>
</dbReference>
<dbReference type="PhylomeDB" id="E9B310"/>
<protein>
    <submittedName>
        <fullName evidence="2">Uncharacterized protein</fullName>
    </submittedName>
</protein>
<dbReference type="EMBL" id="FR799584">
    <property type="protein sequence ID" value="CBZ29625.1"/>
    <property type="molecule type" value="Genomic_DNA"/>
</dbReference>
<dbReference type="RefSeq" id="XP_003878078.1">
    <property type="nucleotide sequence ID" value="XM_003878029.1"/>
</dbReference>
<dbReference type="AlphaFoldDB" id="E9B310"/>
<feature type="region of interest" description="Disordered" evidence="1">
    <location>
        <begin position="360"/>
        <end position="394"/>
    </location>
</feature>
<reference evidence="2 3" key="1">
    <citation type="journal article" date="2011" name="Genome Res.">
        <title>Chromosome and gene copy number variation allow major structural change between species and strains of Leishmania.</title>
        <authorList>
            <person name="Rogers M.B."/>
            <person name="Hilley J.D."/>
            <person name="Dickens N.J."/>
            <person name="Wilkes J."/>
            <person name="Bates P.A."/>
            <person name="Depledge D.P."/>
            <person name="Harris D."/>
            <person name="Her Y."/>
            <person name="Herzyk P."/>
            <person name="Imamura H."/>
            <person name="Otto T.D."/>
            <person name="Sanders M."/>
            <person name="Seeger K."/>
            <person name="Dujardin J.C."/>
            <person name="Berriman M."/>
            <person name="Smith D.F."/>
            <person name="Hertz-Fowler C."/>
            <person name="Mottram J.C."/>
        </authorList>
    </citation>
    <scope>NUCLEOTIDE SEQUENCE [LARGE SCALE GENOMIC DNA]</scope>
    <source>
        <strain evidence="2 3">MHOM/GT/2001/U1103</strain>
    </source>
</reference>
<sequence>MARQPGSAEELYELVCALQKEQQRTQADLRAVQRRTEALRQEVHCQEVLIAEEQARHEELAEKHTQGYVERRLAEAHARGAARASADAAQELRCARRAFVRKCHDHVLSVEKGPTDARLSGMPVARSNSTPISSAADESCSGSLSAVGVEPRREATLMPAAAVHQLLLLLRTKLTWCIEVGATAVPAPHTVSSAVAPTTEGSSSEQPLDGRLSNEQCAAAKVATSVMPPLIAEKIPHGPPPKSMTDVCVRGAADGQSSPREKKRIGFAPGCCFERVTAVAAANVNRGTRKMWLTEGPPCVRGSAAVVPPPASVTADGDHHPSNAYLRNGSLPRKQHCSGHFTVRVASRSATLVAEAAALGAKRSRASEAANTTQSSPRKAARTDGDKGVSACSAPQGTSVAAVFPPAYTNNRDRLVAPVDLLSPRSAEARPNGSGGSGRRTVWTWTRGTSHKQ</sequence>
<keyword evidence="3" id="KW-1185">Reference proteome</keyword>
<evidence type="ECO:0000313" key="3">
    <source>
        <dbReference type="Proteomes" id="UP000007259"/>
    </source>
</evidence>
<proteinExistence type="predicted"/>
<feature type="region of interest" description="Disordered" evidence="1">
    <location>
        <begin position="114"/>
        <end position="137"/>
    </location>
</feature>
<organism evidence="2 3">
    <name type="scientific">Leishmania mexicana (strain MHOM/GT/2001/U1103)</name>
    <dbReference type="NCBI Taxonomy" id="929439"/>
    <lineage>
        <taxon>Eukaryota</taxon>
        <taxon>Discoba</taxon>
        <taxon>Euglenozoa</taxon>
        <taxon>Kinetoplastea</taxon>
        <taxon>Metakinetoplastina</taxon>
        <taxon>Trypanosomatida</taxon>
        <taxon>Trypanosomatidae</taxon>
        <taxon>Leishmaniinae</taxon>
        <taxon>Leishmania</taxon>
    </lineage>
</organism>
<accession>E9B310</accession>
<dbReference type="OMA" id="TVWTWTR"/>